<dbReference type="EMBL" id="KV921270">
    <property type="protein sequence ID" value="ORE22135.1"/>
    <property type="molecule type" value="Genomic_DNA"/>
</dbReference>
<evidence type="ECO:0000313" key="2">
    <source>
        <dbReference type="EMBL" id="ORE22135.1"/>
    </source>
</evidence>
<sequence length="225" mass="26083">MTFYYTCSNNEAARNEEEEAGSILVALANQTGCQNNNNTTRSNRLMSIHNLLEGKKREREEDDCPNKRPFSRVMEPVRRECHYRPFDSPTYVPQHRSSISENQSDGYSAPSTPPPYPSYFHNKSQETHKLSIGSEMPLESNRVQSYFDPSDTKTGNAYSRVQDKRSTMVPKLNQKSTVSYSIKKKLNDAKPRPRYRRNALQAYISYMTYADMTRKKRVRKMARVS</sequence>
<protein>
    <submittedName>
        <fullName evidence="2">Uncharacterized protein</fullName>
    </submittedName>
</protein>
<proteinExistence type="predicted"/>
<name>A0A1X0SCW1_RHIZD</name>
<dbReference type="Proteomes" id="UP000242381">
    <property type="component" value="Unassembled WGS sequence"/>
</dbReference>
<reference evidence="2 3" key="1">
    <citation type="journal article" date="2016" name="Proc. Natl. Acad. Sci. U.S.A.">
        <title>Lipid metabolic changes in an early divergent fungus govern the establishment of a mutualistic symbiosis with endobacteria.</title>
        <authorList>
            <person name="Lastovetsky O.A."/>
            <person name="Gaspar M.L."/>
            <person name="Mondo S.J."/>
            <person name="LaButti K.M."/>
            <person name="Sandor L."/>
            <person name="Grigoriev I.V."/>
            <person name="Henry S.A."/>
            <person name="Pawlowska T.E."/>
        </authorList>
    </citation>
    <scope>NUCLEOTIDE SEQUENCE [LARGE SCALE GENOMIC DNA]</scope>
    <source>
        <strain evidence="2 3">ATCC 11559</strain>
    </source>
</reference>
<feature type="compositionally biased region" description="Polar residues" evidence="1">
    <location>
        <begin position="95"/>
        <end position="106"/>
    </location>
</feature>
<accession>A0A1X0SCW1</accession>
<evidence type="ECO:0000313" key="3">
    <source>
        <dbReference type="Proteomes" id="UP000242381"/>
    </source>
</evidence>
<dbReference type="VEuPathDB" id="FungiDB:BCV72DRAFT_219814"/>
<feature type="region of interest" description="Disordered" evidence="1">
    <location>
        <begin position="84"/>
        <end position="115"/>
    </location>
</feature>
<organism evidence="2 3">
    <name type="scientific">Rhizopus microsporus</name>
    <dbReference type="NCBI Taxonomy" id="58291"/>
    <lineage>
        <taxon>Eukaryota</taxon>
        <taxon>Fungi</taxon>
        <taxon>Fungi incertae sedis</taxon>
        <taxon>Mucoromycota</taxon>
        <taxon>Mucoromycotina</taxon>
        <taxon>Mucoromycetes</taxon>
        <taxon>Mucorales</taxon>
        <taxon>Mucorineae</taxon>
        <taxon>Rhizopodaceae</taxon>
        <taxon>Rhizopus</taxon>
    </lineage>
</organism>
<gene>
    <name evidence="2" type="ORF">BCV71DRAFT_224738</name>
</gene>
<evidence type="ECO:0000256" key="1">
    <source>
        <dbReference type="SAM" id="MobiDB-lite"/>
    </source>
</evidence>
<dbReference type="AlphaFoldDB" id="A0A1X0SCW1"/>